<organism evidence="6 7">
    <name type="scientific">[Emmonsia] crescens</name>
    <dbReference type="NCBI Taxonomy" id="73230"/>
    <lineage>
        <taxon>Eukaryota</taxon>
        <taxon>Fungi</taxon>
        <taxon>Dikarya</taxon>
        <taxon>Ascomycota</taxon>
        <taxon>Pezizomycotina</taxon>
        <taxon>Eurotiomycetes</taxon>
        <taxon>Eurotiomycetidae</taxon>
        <taxon>Onygenales</taxon>
        <taxon>Ajellomycetaceae</taxon>
        <taxon>Emergomyces</taxon>
    </lineage>
</organism>
<dbReference type="EMBL" id="LCZI01000090">
    <property type="protein sequence ID" value="KKZ68633.1"/>
    <property type="molecule type" value="Genomic_DNA"/>
</dbReference>
<keyword evidence="2 4" id="KW-0689">Ribosomal protein</keyword>
<dbReference type="PROSITE" id="PS00525">
    <property type="entry name" value="RIBOSOMAL_L6_1"/>
    <property type="match status" value="1"/>
</dbReference>
<protein>
    <recommendedName>
        <fullName evidence="5">Large ribosomal subunit protein uL6 alpha-beta domain-containing protein</fullName>
    </recommendedName>
</protein>
<dbReference type="Pfam" id="PF00347">
    <property type="entry name" value="Ribosomal_L6"/>
    <property type="match status" value="1"/>
</dbReference>
<dbReference type="Proteomes" id="UP000034164">
    <property type="component" value="Unassembled WGS sequence"/>
</dbReference>
<dbReference type="InterPro" id="IPR019906">
    <property type="entry name" value="Ribosomal_uL6_bac-type"/>
</dbReference>
<dbReference type="InterPro" id="IPR002358">
    <property type="entry name" value="Ribosomal_uL6_CS"/>
</dbReference>
<dbReference type="GO" id="GO:0003735">
    <property type="term" value="F:structural constituent of ribosome"/>
    <property type="evidence" value="ECO:0007669"/>
    <property type="project" value="InterPro"/>
</dbReference>
<comment type="caution">
    <text evidence="6">The sequence shown here is derived from an EMBL/GenBank/DDBJ whole genome shotgun (WGS) entry which is preliminary data.</text>
</comment>
<dbReference type="PRINTS" id="PR00059">
    <property type="entry name" value="RIBOSOMALL6"/>
</dbReference>
<gene>
    <name evidence="6" type="ORF">EMCG_05790</name>
</gene>
<name>A0A0G2IDI4_9EURO</name>
<dbReference type="GO" id="GO:0019843">
    <property type="term" value="F:rRNA binding"/>
    <property type="evidence" value="ECO:0007669"/>
    <property type="project" value="InterPro"/>
</dbReference>
<evidence type="ECO:0000256" key="4">
    <source>
        <dbReference type="RuleBase" id="RU003869"/>
    </source>
</evidence>
<evidence type="ECO:0000256" key="1">
    <source>
        <dbReference type="ARBA" id="ARBA00009356"/>
    </source>
</evidence>
<evidence type="ECO:0000313" key="6">
    <source>
        <dbReference type="EMBL" id="KKZ68633.1"/>
    </source>
</evidence>
<feature type="domain" description="Large ribosomal subunit protein uL6 alpha-beta" evidence="5">
    <location>
        <begin position="180"/>
        <end position="241"/>
    </location>
</feature>
<evidence type="ECO:0000256" key="3">
    <source>
        <dbReference type="ARBA" id="ARBA00023274"/>
    </source>
</evidence>
<keyword evidence="3 4" id="KW-0687">Ribonucleoprotein</keyword>
<dbReference type="VEuPathDB" id="FungiDB:EMCG_05790"/>
<dbReference type="AlphaFoldDB" id="A0A0G2IDI4"/>
<evidence type="ECO:0000313" key="7">
    <source>
        <dbReference type="Proteomes" id="UP000034164"/>
    </source>
</evidence>
<dbReference type="InterPro" id="IPR036789">
    <property type="entry name" value="Ribosomal_uL6-like_a/b-dom_sf"/>
</dbReference>
<dbReference type="InterPro" id="IPR000702">
    <property type="entry name" value="Ribosomal_uL6-like"/>
</dbReference>
<reference evidence="7" key="1">
    <citation type="journal article" date="2015" name="PLoS Genet.">
        <title>The dynamic genome and transcriptome of the human fungal pathogen Blastomyces and close relative Emmonsia.</title>
        <authorList>
            <person name="Munoz J.F."/>
            <person name="Gauthier G.M."/>
            <person name="Desjardins C.A."/>
            <person name="Gallo J.E."/>
            <person name="Holder J."/>
            <person name="Sullivan T.D."/>
            <person name="Marty A.J."/>
            <person name="Carmen J.C."/>
            <person name="Chen Z."/>
            <person name="Ding L."/>
            <person name="Gujja S."/>
            <person name="Magrini V."/>
            <person name="Misas E."/>
            <person name="Mitreva M."/>
            <person name="Priest M."/>
            <person name="Saif S."/>
            <person name="Whiston E.A."/>
            <person name="Young S."/>
            <person name="Zeng Q."/>
            <person name="Goldman W.E."/>
            <person name="Mardis E.R."/>
            <person name="Taylor J.W."/>
            <person name="McEwen J.G."/>
            <person name="Clay O.K."/>
            <person name="Klein B.S."/>
            <person name="Cuomo C.A."/>
        </authorList>
    </citation>
    <scope>NUCLEOTIDE SEQUENCE [LARGE SCALE GENOMIC DNA]</scope>
    <source>
        <strain evidence="7">UAMH 3008</strain>
    </source>
</reference>
<dbReference type="OrthoDB" id="540873at2759"/>
<dbReference type="PANTHER" id="PTHR11655:SF14">
    <property type="entry name" value="LARGE RIBOSOMAL SUBUNIT PROTEIN UL6M"/>
    <property type="match status" value="1"/>
</dbReference>
<dbReference type="Gene3D" id="3.90.930.12">
    <property type="entry name" value="Ribosomal protein L6, alpha-beta domain"/>
    <property type="match status" value="2"/>
</dbReference>
<accession>A0A0G2IDI4</accession>
<dbReference type="SUPFAM" id="SSF56053">
    <property type="entry name" value="Ribosomal protein L6"/>
    <property type="match status" value="2"/>
</dbReference>
<dbReference type="GO" id="GO:0005762">
    <property type="term" value="C:mitochondrial large ribosomal subunit"/>
    <property type="evidence" value="ECO:0007669"/>
    <property type="project" value="TreeGrafter"/>
</dbReference>
<evidence type="ECO:0000259" key="5">
    <source>
        <dbReference type="Pfam" id="PF00347"/>
    </source>
</evidence>
<dbReference type="GO" id="GO:0006412">
    <property type="term" value="P:translation"/>
    <property type="evidence" value="ECO:0007669"/>
    <property type="project" value="InterPro"/>
</dbReference>
<comment type="similarity">
    <text evidence="1 4">Belongs to the universal ribosomal protein uL6 family.</text>
</comment>
<dbReference type="InterPro" id="IPR020040">
    <property type="entry name" value="Ribosomal_uL6_a/b-dom"/>
</dbReference>
<sequence length="256" mass="28370">MNWIVSRSCYRQLLKEPMRTNSLPAFLLPAFSLPHHRQPFSTSNPTQSRIGSAPLSIPSEVSLKFIELPKVKNMTARLGKDTPNTAVEVTGPLGTMTLTLPSFSTLNFDPETRKATVQVQDAEVTHQRAMWGTLRQHLKNYVLGVSEGHTCIIKLVGVGFRAMIEPKAVTVPEPEYPGQQYVSLKVGYAHPIELGIPFGVKASTPQPTTILLEGINKEVVTQFAAEIRAWRKPEPYKGKGIFVNGETIKLKAKKIK</sequence>
<evidence type="ECO:0000256" key="2">
    <source>
        <dbReference type="ARBA" id="ARBA00022980"/>
    </source>
</evidence>
<proteinExistence type="inferred from homology"/>
<dbReference type="PANTHER" id="PTHR11655">
    <property type="entry name" value="60S/50S RIBOSOMAL PROTEIN L6/L9"/>
    <property type="match status" value="1"/>
</dbReference>